<dbReference type="InterPro" id="IPR003961">
    <property type="entry name" value="FN3_dom"/>
</dbReference>
<feature type="compositionally biased region" description="Pro residues" evidence="7">
    <location>
        <begin position="1379"/>
        <end position="1402"/>
    </location>
</feature>
<dbReference type="GO" id="GO:0005912">
    <property type="term" value="C:adherens junction"/>
    <property type="evidence" value="ECO:0007669"/>
    <property type="project" value="TreeGrafter"/>
</dbReference>
<dbReference type="PRINTS" id="PR00014">
    <property type="entry name" value="FNTYPEIII"/>
</dbReference>
<reference evidence="9 10" key="1">
    <citation type="submission" date="2015-01" db="EMBL/GenBank/DDBJ databases">
        <title>Evolution of Trichinella species and genotypes.</title>
        <authorList>
            <person name="Korhonen P.K."/>
            <person name="Edoardo P."/>
            <person name="Giuseppe L.R."/>
            <person name="Gasser R.B."/>
        </authorList>
    </citation>
    <scope>NUCLEOTIDE SEQUENCE [LARGE SCALE GENOMIC DNA]</scope>
    <source>
        <strain evidence="9">ISS417</strain>
    </source>
</reference>
<feature type="repeat" description="ARM" evidence="6">
    <location>
        <begin position="710"/>
        <end position="739"/>
    </location>
</feature>
<dbReference type="GO" id="GO:0098609">
    <property type="term" value="P:cell-cell adhesion"/>
    <property type="evidence" value="ECO:0007669"/>
    <property type="project" value="InterPro"/>
</dbReference>
<feature type="domain" description="Fibronectin type-III" evidence="8">
    <location>
        <begin position="250"/>
        <end position="346"/>
    </location>
</feature>
<dbReference type="InterPro" id="IPR000225">
    <property type="entry name" value="Armadillo"/>
</dbReference>
<feature type="region of interest" description="Disordered" evidence="7">
    <location>
        <begin position="1379"/>
        <end position="1407"/>
    </location>
</feature>
<evidence type="ECO:0000259" key="8">
    <source>
        <dbReference type="PROSITE" id="PS50853"/>
    </source>
</evidence>
<dbReference type="GO" id="GO:0005737">
    <property type="term" value="C:cytoplasm"/>
    <property type="evidence" value="ECO:0007669"/>
    <property type="project" value="TreeGrafter"/>
</dbReference>
<dbReference type="PROSITE" id="PS50853">
    <property type="entry name" value="FN3"/>
    <property type="match status" value="4"/>
</dbReference>
<comment type="caution">
    <text evidence="9">The sequence shown here is derived from an EMBL/GenBank/DDBJ whole genome shotgun (WGS) entry which is preliminary data.</text>
</comment>
<dbReference type="SMART" id="SM00060">
    <property type="entry name" value="FN3"/>
    <property type="match status" value="4"/>
</dbReference>
<feature type="repeat" description="ARM" evidence="6">
    <location>
        <begin position="958"/>
        <end position="995"/>
    </location>
</feature>
<keyword evidence="10" id="KW-1185">Reference proteome</keyword>
<evidence type="ECO:0000256" key="7">
    <source>
        <dbReference type="SAM" id="MobiDB-lite"/>
    </source>
</evidence>
<dbReference type="OrthoDB" id="3245100at2759"/>
<evidence type="ECO:0000256" key="4">
    <source>
        <dbReference type="ARBA" id="ARBA00022889"/>
    </source>
</evidence>
<evidence type="ECO:0000256" key="5">
    <source>
        <dbReference type="ARBA" id="ARBA00022949"/>
    </source>
</evidence>
<keyword evidence="4" id="KW-0130">Cell adhesion</keyword>
<dbReference type="PANTHER" id="PTHR10372">
    <property type="entry name" value="PLAKOPHILLIN-RELATED"/>
    <property type="match status" value="1"/>
</dbReference>
<feature type="domain" description="Fibronectin type-III" evidence="8">
    <location>
        <begin position="470"/>
        <end position="580"/>
    </location>
</feature>
<comment type="subcellular location">
    <subcellularLocation>
        <location evidence="1">Cell junction</location>
    </subcellularLocation>
</comment>
<evidence type="ECO:0000256" key="2">
    <source>
        <dbReference type="ARBA" id="ARBA00005462"/>
    </source>
</evidence>
<evidence type="ECO:0000256" key="6">
    <source>
        <dbReference type="PROSITE-ProRule" id="PRU00259"/>
    </source>
</evidence>
<protein>
    <submittedName>
        <fullName evidence="9">Juxtamembrane domain-associated catenin</fullName>
    </submittedName>
</protein>
<feature type="non-terminal residue" evidence="9">
    <location>
        <position position="1491"/>
    </location>
</feature>
<dbReference type="PANTHER" id="PTHR10372:SF27">
    <property type="entry name" value="ADHERENS JUNCTION PROTEIN P120"/>
    <property type="match status" value="1"/>
</dbReference>
<gene>
    <name evidence="9" type="primary">jac-1</name>
    <name evidence="9" type="ORF">T05_4741</name>
</gene>
<feature type="domain" description="Fibronectin type-III" evidence="8">
    <location>
        <begin position="361"/>
        <end position="454"/>
    </location>
</feature>
<dbReference type="Proteomes" id="UP000055048">
    <property type="component" value="Unassembled WGS sequence"/>
</dbReference>
<keyword evidence="3" id="KW-0677">Repeat</keyword>
<dbReference type="InterPro" id="IPR036116">
    <property type="entry name" value="FN3_sf"/>
</dbReference>
<dbReference type="InterPro" id="IPR016024">
    <property type="entry name" value="ARM-type_fold"/>
</dbReference>
<dbReference type="GO" id="GO:0005634">
    <property type="term" value="C:nucleus"/>
    <property type="evidence" value="ECO:0007669"/>
    <property type="project" value="TreeGrafter"/>
</dbReference>
<dbReference type="STRING" id="144512.A0A0V0TPB9"/>
<name>A0A0V0TPB9_9BILA</name>
<accession>A0A0V0TPB9</accession>
<dbReference type="CDD" id="cd00063">
    <property type="entry name" value="FN3"/>
    <property type="match status" value="4"/>
</dbReference>
<dbReference type="Gene3D" id="2.60.40.10">
    <property type="entry name" value="Immunoglobulins"/>
    <property type="match status" value="4"/>
</dbReference>
<feature type="domain" description="Fibronectin type-III" evidence="8">
    <location>
        <begin position="133"/>
        <end position="230"/>
    </location>
</feature>
<dbReference type="SMART" id="SM00185">
    <property type="entry name" value="ARM"/>
    <property type="match status" value="7"/>
</dbReference>
<dbReference type="EMBL" id="JYDJ01000190">
    <property type="protein sequence ID" value="KRX40737.1"/>
    <property type="molecule type" value="Genomic_DNA"/>
</dbReference>
<dbReference type="Pfam" id="PF00514">
    <property type="entry name" value="Arm"/>
    <property type="match status" value="3"/>
</dbReference>
<dbReference type="Pfam" id="PF00041">
    <property type="entry name" value="fn3"/>
    <property type="match status" value="4"/>
</dbReference>
<evidence type="ECO:0000313" key="10">
    <source>
        <dbReference type="Proteomes" id="UP000055048"/>
    </source>
</evidence>
<dbReference type="InterPro" id="IPR011989">
    <property type="entry name" value="ARM-like"/>
</dbReference>
<proteinExistence type="inferred from homology"/>
<dbReference type="InterPro" id="IPR013783">
    <property type="entry name" value="Ig-like_fold"/>
</dbReference>
<keyword evidence="5" id="KW-0965">Cell junction</keyword>
<comment type="similarity">
    <text evidence="2">Belongs to the beta-catenin family.</text>
</comment>
<organism evidence="9 10">
    <name type="scientific">Trichinella murrelli</name>
    <dbReference type="NCBI Taxonomy" id="144512"/>
    <lineage>
        <taxon>Eukaryota</taxon>
        <taxon>Metazoa</taxon>
        <taxon>Ecdysozoa</taxon>
        <taxon>Nematoda</taxon>
        <taxon>Enoplea</taxon>
        <taxon>Dorylaimia</taxon>
        <taxon>Trichinellida</taxon>
        <taxon>Trichinellidae</taxon>
        <taxon>Trichinella</taxon>
    </lineage>
</organism>
<dbReference type="GO" id="GO:0005886">
    <property type="term" value="C:plasma membrane"/>
    <property type="evidence" value="ECO:0007669"/>
    <property type="project" value="TreeGrafter"/>
</dbReference>
<sequence length="1491" mass="163470">MEVQRTSSDSERQSKASELDCPYYNVAAQSISYERSVDCGPLSTDIPERHASQSQKTTKVTKVTTMVSRQNVPSPDRRPLIVNECGSPYDPVAYERGSQLQSNGGSLSPSAHIHELGYGDFNDYLLNYALPSAPSAPQIIDYDESSVTLSWLPPDRDGDCGYIEGYQVHYRKLSEPEAWYIASDYLILDTTFTVHNLNPGEQYVFSVVAKNSTGFGERSSLSAVVHLKSKSSTESTQVNRLSQKTNVPYPPGRPRIVECDASSVVVAWEPPIFCGSGGPVLGYEICYRSVDSSDWISANDYLVSDLYYRICGLRPTGEYEIQVRAKNIDGYSPASQSVIFQLTAPSTYTYRTAPDIGSLQPPSELRITNVDSTRCTLSWNAVSYGGSQCCYVVQFREIGDPHWCETADYPVEDTNLTVLNLRPNSTYEFRIFSEHAGMLSHQCLLSDIVQLRPALLLTTSSDSGKNCPCRPSAPKVIEIRGNCVTLSWSMVNGVQGYQVEFCDLNHTPRKWQPVNAILTQANRINSTVPYNTIQYNTTSNFGDLMLGREYIFRVIAKNAIGYSEPSEPSQRVVVRSTLAAMDAVPLPVEMREAKESPPITDNDDSPPPLRRFPNQTNSNEIQYRDPTLPEVIDYLDSPNSLIKMNAAGYLQHLTFNDDTVKQKVRALGGIQKLVALLSNDAPEIQKNVAGCLRNLSYGNDDNKCVIVQCGGLTALVELLKKASDVVVVEEVTGTLWNLSSCLELKPQIYQQCTDQLIKQIILPVAAAAGSGANAVVQPALIFRNATGIVRNVSSASDSIRKSLRQKDSLIEALISCLRHSALKQDFDSKTVENVVCLARNLSYRLQEVEDPKYDKNIANIRERSKSAPSGSPKLTLKKGLKKKFNANLASSTSYYEQRPDLQNVASLFKQDTVKLYLKLLQQSTNPDVLEASAGAVQNLCACYWQPSVDIRCLVRKEKGLPMFVELLRTDEEKVRCASAMALRNLAMDSRNAELIGKYAMTELVSLLPSGSSQGFTAAASSQCSEDTVTSALSLIYTTTAKNSEFAKAMHERNGTQRLMFLAKSQHGYSSKVTIYASQVLRAIWLHKDLHDTFRRSGFKEEDFISLPARSANTLARPLSTAGGERYPVYSNSIYEDDSLLRTQMEGMNLSARGSSISFEHHHNHPPPSYAHSLGYGTHDPLYAQVNKGNRMQSKSPATNSAASVYQTAGDSWYHFPKAAEIEHDPEQRYTDQYGQRVASGTEQAGFEWQADADEPVQRHGHGQPDAGRLGHHADGYPKLIASKLSKYSPMRGKQNIKKLVTCIKVSLTANAARYQLSNDTRINLCVNMRTLSKLASRPNEMTNRPKKPSTITDSALYLSYGQSLTVVVAELPLAVPVPPPPPTATPGPPCPPPPPAPTPTPAPAAGLLPLPPLLTLAPATTAAAAAALPPLTTTTPPPPPPLTLLLATTLALLPPLPLPAPAPTPAAAVTTIRVGGVEETMIPMMMITRIT</sequence>
<feature type="region of interest" description="Disordered" evidence="7">
    <location>
        <begin position="592"/>
        <end position="620"/>
    </location>
</feature>
<evidence type="ECO:0000313" key="9">
    <source>
        <dbReference type="EMBL" id="KRX40737.1"/>
    </source>
</evidence>
<evidence type="ECO:0000256" key="3">
    <source>
        <dbReference type="ARBA" id="ARBA00022737"/>
    </source>
</evidence>
<dbReference type="PROSITE" id="PS50176">
    <property type="entry name" value="ARM_REPEAT"/>
    <property type="match status" value="3"/>
</dbReference>
<feature type="repeat" description="ARM" evidence="6">
    <location>
        <begin position="668"/>
        <end position="710"/>
    </location>
</feature>
<evidence type="ECO:0000256" key="1">
    <source>
        <dbReference type="ARBA" id="ARBA00004282"/>
    </source>
</evidence>
<dbReference type="Gene3D" id="1.25.10.10">
    <property type="entry name" value="Leucine-rich Repeat Variant"/>
    <property type="match status" value="1"/>
</dbReference>
<dbReference type="InterPro" id="IPR028435">
    <property type="entry name" value="Plakophilin/d_Catenin"/>
</dbReference>
<dbReference type="SUPFAM" id="SSF48371">
    <property type="entry name" value="ARM repeat"/>
    <property type="match status" value="1"/>
</dbReference>
<dbReference type="SUPFAM" id="SSF49265">
    <property type="entry name" value="Fibronectin type III"/>
    <property type="match status" value="3"/>
</dbReference>